<evidence type="ECO:0000256" key="4">
    <source>
        <dbReference type="ARBA" id="ARBA00022723"/>
    </source>
</evidence>
<evidence type="ECO:0000256" key="7">
    <source>
        <dbReference type="ARBA" id="ARBA00023033"/>
    </source>
</evidence>
<dbReference type="PANTHER" id="PTHR47946">
    <property type="entry name" value="CYTOCHROME P450 78A7-RELATED"/>
    <property type="match status" value="1"/>
</dbReference>
<organism evidence="10 11">
    <name type="scientific">Canna indica</name>
    <name type="common">Indian-shot</name>
    <dbReference type="NCBI Taxonomy" id="4628"/>
    <lineage>
        <taxon>Eukaryota</taxon>
        <taxon>Viridiplantae</taxon>
        <taxon>Streptophyta</taxon>
        <taxon>Embryophyta</taxon>
        <taxon>Tracheophyta</taxon>
        <taxon>Spermatophyta</taxon>
        <taxon>Magnoliopsida</taxon>
        <taxon>Liliopsida</taxon>
        <taxon>Zingiberales</taxon>
        <taxon>Cannaceae</taxon>
        <taxon>Canna</taxon>
    </lineage>
</organism>
<feature type="transmembrane region" description="Helical" evidence="9">
    <location>
        <begin position="35"/>
        <end position="55"/>
    </location>
</feature>
<keyword evidence="6" id="KW-0408">Iron</keyword>
<keyword evidence="11" id="KW-1185">Reference proteome</keyword>
<dbReference type="AlphaFoldDB" id="A0AAQ3K2Q2"/>
<gene>
    <name evidence="10" type="ORF">Cni_G07783</name>
</gene>
<dbReference type="EMBL" id="CP136891">
    <property type="protein sequence ID" value="WOK99071.1"/>
    <property type="molecule type" value="Genomic_DNA"/>
</dbReference>
<evidence type="ECO:0000256" key="8">
    <source>
        <dbReference type="SAM" id="MobiDB-lite"/>
    </source>
</evidence>
<protein>
    <submittedName>
        <fullName evidence="10">Cytochrome P450</fullName>
    </submittedName>
</protein>
<sequence>MPRGHSTNVAPTIPLTFVLFFLVRQARRLRPHLSLILLVALTAFSVLCFFPGNLLRLPRRSHVGTHIRSIPGLPGFVSALSGSATHRVLTGLAHSLNAVDLMAFSVDFTRFNVSSHPDTAKEILNSSAFTDRPIKESTYKLLFHRAMDFAPFKDCRVWRAPEGGRGTNGGRRPQSHGETRRGGSEESAAFRVTQQCYDEPDEADAADDVDYKARAQWLCATLLGANDGLVSVASLMVGVGVVNARR</sequence>
<keyword evidence="7" id="KW-0503">Monooxygenase</keyword>
<evidence type="ECO:0000256" key="9">
    <source>
        <dbReference type="SAM" id="Phobius"/>
    </source>
</evidence>
<dbReference type="InterPro" id="IPR051996">
    <property type="entry name" value="Cytochrome_P450_78A"/>
</dbReference>
<dbReference type="GO" id="GO:0004497">
    <property type="term" value="F:monooxygenase activity"/>
    <property type="evidence" value="ECO:0007669"/>
    <property type="project" value="UniProtKB-KW"/>
</dbReference>
<feature type="region of interest" description="Disordered" evidence="8">
    <location>
        <begin position="160"/>
        <end position="187"/>
    </location>
</feature>
<keyword evidence="4" id="KW-0479">Metal-binding</keyword>
<dbReference type="PANTHER" id="PTHR47946:SF14">
    <property type="entry name" value="CYTOCHROME P450 FAMILY PROTEIN"/>
    <property type="match status" value="1"/>
</dbReference>
<reference evidence="10 11" key="1">
    <citation type="submission" date="2023-10" db="EMBL/GenBank/DDBJ databases">
        <title>Chromosome-scale genome assembly provides insights into flower coloration mechanisms of Canna indica.</title>
        <authorList>
            <person name="Li C."/>
        </authorList>
    </citation>
    <scope>NUCLEOTIDE SEQUENCE [LARGE SCALE GENOMIC DNA]</scope>
    <source>
        <tissue evidence="10">Flower</tissue>
    </source>
</reference>
<keyword evidence="9" id="KW-0472">Membrane</keyword>
<keyword evidence="9" id="KW-0812">Transmembrane</keyword>
<accession>A0AAQ3K2Q2</accession>
<evidence type="ECO:0000313" key="11">
    <source>
        <dbReference type="Proteomes" id="UP001327560"/>
    </source>
</evidence>
<comment type="cofactor">
    <cofactor evidence="1">
        <name>heme</name>
        <dbReference type="ChEBI" id="CHEBI:30413"/>
    </cofactor>
</comment>
<keyword evidence="5" id="KW-0560">Oxidoreductase</keyword>
<dbReference type="GO" id="GO:0046872">
    <property type="term" value="F:metal ion binding"/>
    <property type="evidence" value="ECO:0007669"/>
    <property type="project" value="UniProtKB-KW"/>
</dbReference>
<keyword evidence="3" id="KW-0349">Heme</keyword>
<evidence type="ECO:0000313" key="10">
    <source>
        <dbReference type="EMBL" id="WOK99071.1"/>
    </source>
</evidence>
<evidence type="ECO:0000256" key="1">
    <source>
        <dbReference type="ARBA" id="ARBA00001971"/>
    </source>
</evidence>
<name>A0AAQ3K2Q2_9LILI</name>
<dbReference type="Proteomes" id="UP001327560">
    <property type="component" value="Chromosome 2"/>
</dbReference>
<evidence type="ECO:0000256" key="3">
    <source>
        <dbReference type="ARBA" id="ARBA00022617"/>
    </source>
</evidence>
<feature type="compositionally biased region" description="Basic and acidic residues" evidence="8">
    <location>
        <begin position="175"/>
        <end position="184"/>
    </location>
</feature>
<keyword evidence="9" id="KW-1133">Transmembrane helix</keyword>
<comment type="similarity">
    <text evidence="2">Belongs to the cytochrome P450 family.</text>
</comment>
<proteinExistence type="inferred from homology"/>
<evidence type="ECO:0000256" key="2">
    <source>
        <dbReference type="ARBA" id="ARBA00010617"/>
    </source>
</evidence>
<evidence type="ECO:0000256" key="5">
    <source>
        <dbReference type="ARBA" id="ARBA00023002"/>
    </source>
</evidence>
<evidence type="ECO:0000256" key="6">
    <source>
        <dbReference type="ARBA" id="ARBA00023004"/>
    </source>
</evidence>